<sequence>MTSIAPVALIARSSSLPDPAYVAASAAVMLLLPNQREMLNVTVLAVRIQRVLLDAT</sequence>
<dbReference type="EMBL" id="KB445565">
    <property type="protein sequence ID" value="EMC91023.1"/>
    <property type="molecule type" value="Genomic_DNA"/>
</dbReference>
<dbReference type="HOGENOM" id="CLU_3019757_0_0_1"/>
<accession>M2MID5</accession>
<dbReference type="Proteomes" id="UP000011761">
    <property type="component" value="Unassembled WGS sequence"/>
</dbReference>
<keyword evidence="2" id="KW-1185">Reference proteome</keyword>
<protein>
    <submittedName>
        <fullName evidence="1">Uncharacterized protein</fullName>
    </submittedName>
</protein>
<evidence type="ECO:0000313" key="2">
    <source>
        <dbReference type="Proteomes" id="UP000011761"/>
    </source>
</evidence>
<dbReference type="KEGG" id="bcom:BAUCODRAFT_39809"/>
<proteinExistence type="predicted"/>
<dbReference type="AlphaFoldDB" id="M2MID5"/>
<gene>
    <name evidence="1" type="ORF">BAUCODRAFT_39809</name>
</gene>
<name>M2MID5_BAUPA</name>
<dbReference type="RefSeq" id="XP_007681829.1">
    <property type="nucleotide sequence ID" value="XM_007683639.1"/>
</dbReference>
<reference evidence="1 2" key="1">
    <citation type="journal article" date="2012" name="PLoS Pathog.">
        <title>Diverse lifestyles and strategies of plant pathogenesis encoded in the genomes of eighteen Dothideomycetes fungi.</title>
        <authorList>
            <person name="Ohm R.A."/>
            <person name="Feau N."/>
            <person name="Henrissat B."/>
            <person name="Schoch C.L."/>
            <person name="Horwitz B.A."/>
            <person name="Barry K.W."/>
            <person name="Condon B.J."/>
            <person name="Copeland A.C."/>
            <person name="Dhillon B."/>
            <person name="Glaser F."/>
            <person name="Hesse C.N."/>
            <person name="Kosti I."/>
            <person name="LaButti K."/>
            <person name="Lindquist E.A."/>
            <person name="Lucas S."/>
            <person name="Salamov A.A."/>
            <person name="Bradshaw R.E."/>
            <person name="Ciuffetti L."/>
            <person name="Hamelin R.C."/>
            <person name="Kema G.H.J."/>
            <person name="Lawrence C."/>
            <person name="Scott J.A."/>
            <person name="Spatafora J.W."/>
            <person name="Turgeon B.G."/>
            <person name="de Wit P.J.G.M."/>
            <person name="Zhong S."/>
            <person name="Goodwin S.B."/>
            <person name="Grigoriev I.V."/>
        </authorList>
    </citation>
    <scope>NUCLEOTIDE SEQUENCE [LARGE SCALE GENOMIC DNA]</scope>
    <source>
        <strain evidence="1 2">UAMH 10762</strain>
    </source>
</reference>
<evidence type="ECO:0000313" key="1">
    <source>
        <dbReference type="EMBL" id="EMC91023.1"/>
    </source>
</evidence>
<organism evidence="1 2">
    <name type="scientific">Baudoinia panamericana (strain UAMH 10762)</name>
    <name type="common">Angels' share fungus</name>
    <name type="synonym">Baudoinia compniacensis (strain UAMH 10762)</name>
    <dbReference type="NCBI Taxonomy" id="717646"/>
    <lineage>
        <taxon>Eukaryota</taxon>
        <taxon>Fungi</taxon>
        <taxon>Dikarya</taxon>
        <taxon>Ascomycota</taxon>
        <taxon>Pezizomycotina</taxon>
        <taxon>Dothideomycetes</taxon>
        <taxon>Dothideomycetidae</taxon>
        <taxon>Mycosphaerellales</taxon>
        <taxon>Teratosphaeriaceae</taxon>
        <taxon>Baudoinia</taxon>
    </lineage>
</organism>
<feature type="non-terminal residue" evidence="1">
    <location>
        <position position="56"/>
    </location>
</feature>
<dbReference type="GeneID" id="19113892"/>